<keyword evidence="4 10" id="KW-0812">Transmembrane</keyword>
<organism evidence="11 12">
    <name type="scientific">Ceutorhynchus assimilis</name>
    <name type="common">cabbage seed weevil</name>
    <dbReference type="NCBI Taxonomy" id="467358"/>
    <lineage>
        <taxon>Eukaryota</taxon>
        <taxon>Metazoa</taxon>
        <taxon>Ecdysozoa</taxon>
        <taxon>Arthropoda</taxon>
        <taxon>Hexapoda</taxon>
        <taxon>Insecta</taxon>
        <taxon>Pterygota</taxon>
        <taxon>Neoptera</taxon>
        <taxon>Endopterygota</taxon>
        <taxon>Coleoptera</taxon>
        <taxon>Polyphaga</taxon>
        <taxon>Cucujiformia</taxon>
        <taxon>Curculionidae</taxon>
        <taxon>Ceutorhynchinae</taxon>
        <taxon>Ceutorhynchus</taxon>
    </lineage>
</organism>
<keyword evidence="6 10" id="KW-1133">Transmembrane helix</keyword>
<gene>
    <name evidence="11" type="ORF">CEUTPL_LOCUS4344</name>
</gene>
<dbReference type="PANTHER" id="PTHR21137:SF35">
    <property type="entry name" value="ODORANT RECEPTOR 19A-RELATED"/>
    <property type="match status" value="1"/>
</dbReference>
<feature type="transmembrane region" description="Helical" evidence="10">
    <location>
        <begin position="257"/>
        <end position="280"/>
    </location>
</feature>
<sequence>MSSDDETNKNITDGVPAGILQAAENVKNELVPDRSKKSLSLLIGFVELIKSHAKSDSLFGSLTLAIIITMMFYKIFIYLKNGIPYSFAEVMEEEKIHLKSDDEDIVETYLGQVAYFKWTISTQIMCTFFTVAVFIVSNIYKKINNSFKEGEVFMYEIWFPYDKNNYDTLISVLDVCMVSIGFFNNVAVASVPYTLMIYVSVELRILQIRIRKVFSSHETDDASVALKVKELIRKHQHIIEFLTKLNDGIKNVILIEYILDSVNVAAALLHIITAIILPFITKIALSYWMNSVVHLVIGLPTD</sequence>
<feature type="transmembrane region" description="Helical" evidence="10">
    <location>
        <begin position="120"/>
        <end position="140"/>
    </location>
</feature>
<evidence type="ECO:0000256" key="8">
    <source>
        <dbReference type="ARBA" id="ARBA00023170"/>
    </source>
</evidence>
<dbReference type="PANTHER" id="PTHR21137">
    <property type="entry name" value="ODORANT RECEPTOR"/>
    <property type="match status" value="1"/>
</dbReference>
<feature type="transmembrane region" description="Helical" evidence="10">
    <location>
        <begin position="58"/>
        <end position="79"/>
    </location>
</feature>
<keyword evidence="3" id="KW-0716">Sensory transduction</keyword>
<keyword evidence="5" id="KW-0552">Olfaction</keyword>
<keyword evidence="2" id="KW-1003">Cell membrane</keyword>
<dbReference type="GO" id="GO:0007165">
    <property type="term" value="P:signal transduction"/>
    <property type="evidence" value="ECO:0007669"/>
    <property type="project" value="UniProtKB-KW"/>
</dbReference>
<evidence type="ECO:0000256" key="9">
    <source>
        <dbReference type="ARBA" id="ARBA00023224"/>
    </source>
</evidence>
<name>A0A9N9QLK5_9CUCU</name>
<evidence type="ECO:0000313" key="12">
    <source>
        <dbReference type="Proteomes" id="UP001152799"/>
    </source>
</evidence>
<evidence type="ECO:0000256" key="10">
    <source>
        <dbReference type="SAM" id="Phobius"/>
    </source>
</evidence>
<protein>
    <submittedName>
        <fullName evidence="11">Uncharacterized protein</fullName>
    </submittedName>
</protein>
<dbReference type="InterPro" id="IPR004117">
    <property type="entry name" value="7tm6_olfct_rcpt"/>
</dbReference>
<keyword evidence="9" id="KW-0807">Transducer</keyword>
<dbReference type="GO" id="GO:0005549">
    <property type="term" value="F:odorant binding"/>
    <property type="evidence" value="ECO:0007669"/>
    <property type="project" value="InterPro"/>
</dbReference>
<dbReference type="Pfam" id="PF02949">
    <property type="entry name" value="7tm_6"/>
    <property type="match status" value="1"/>
</dbReference>
<evidence type="ECO:0000256" key="3">
    <source>
        <dbReference type="ARBA" id="ARBA00022606"/>
    </source>
</evidence>
<evidence type="ECO:0000256" key="5">
    <source>
        <dbReference type="ARBA" id="ARBA00022725"/>
    </source>
</evidence>
<proteinExistence type="predicted"/>
<evidence type="ECO:0000256" key="6">
    <source>
        <dbReference type="ARBA" id="ARBA00022989"/>
    </source>
</evidence>
<comment type="subcellular location">
    <subcellularLocation>
        <location evidence="1">Cell membrane</location>
        <topology evidence="1">Multi-pass membrane protein</topology>
    </subcellularLocation>
</comment>
<dbReference type="OrthoDB" id="8117390at2759"/>
<evidence type="ECO:0000256" key="1">
    <source>
        <dbReference type="ARBA" id="ARBA00004651"/>
    </source>
</evidence>
<evidence type="ECO:0000256" key="7">
    <source>
        <dbReference type="ARBA" id="ARBA00023136"/>
    </source>
</evidence>
<evidence type="ECO:0000256" key="4">
    <source>
        <dbReference type="ARBA" id="ARBA00022692"/>
    </source>
</evidence>
<dbReference type="AlphaFoldDB" id="A0A9N9QLK5"/>
<keyword evidence="7 10" id="KW-0472">Membrane</keyword>
<evidence type="ECO:0000256" key="2">
    <source>
        <dbReference type="ARBA" id="ARBA00022475"/>
    </source>
</evidence>
<dbReference type="EMBL" id="OU892290">
    <property type="protein sequence ID" value="CAG9763686.1"/>
    <property type="molecule type" value="Genomic_DNA"/>
</dbReference>
<dbReference type="GO" id="GO:0004984">
    <property type="term" value="F:olfactory receptor activity"/>
    <property type="evidence" value="ECO:0007669"/>
    <property type="project" value="InterPro"/>
</dbReference>
<evidence type="ECO:0000313" key="11">
    <source>
        <dbReference type="EMBL" id="CAG9763686.1"/>
    </source>
</evidence>
<keyword evidence="12" id="KW-1185">Reference proteome</keyword>
<dbReference type="Proteomes" id="UP001152799">
    <property type="component" value="Chromosome 14"/>
</dbReference>
<reference evidence="11" key="1">
    <citation type="submission" date="2022-01" db="EMBL/GenBank/DDBJ databases">
        <authorList>
            <person name="King R."/>
        </authorList>
    </citation>
    <scope>NUCLEOTIDE SEQUENCE</scope>
</reference>
<keyword evidence="8" id="KW-0675">Receptor</keyword>
<dbReference type="GO" id="GO:0005886">
    <property type="term" value="C:plasma membrane"/>
    <property type="evidence" value="ECO:0007669"/>
    <property type="project" value="UniProtKB-SubCell"/>
</dbReference>
<accession>A0A9N9QLK5</accession>